<keyword evidence="2" id="KW-1185">Reference proteome</keyword>
<dbReference type="SUPFAM" id="SSF117987">
    <property type="entry name" value="CRISPR-associated protein"/>
    <property type="match status" value="1"/>
</dbReference>
<reference evidence="1 2" key="1">
    <citation type="submission" date="2018-12" db="EMBL/GenBank/DDBJ databases">
        <authorList>
            <person name="Yang Y."/>
        </authorList>
    </citation>
    <scope>NUCLEOTIDE SEQUENCE [LARGE SCALE GENOMIC DNA]</scope>
    <source>
        <strain evidence="1 2">L-25-5w-1</strain>
    </source>
</reference>
<proteinExistence type="predicted"/>
<protein>
    <submittedName>
        <fullName evidence="1">Type I-E CRISPR-associated protein Cas6/Cse3/CasE</fullName>
    </submittedName>
</protein>
<dbReference type="EMBL" id="RXMA01000021">
    <property type="protein sequence ID" value="RTR17057.1"/>
    <property type="molecule type" value="Genomic_DNA"/>
</dbReference>
<dbReference type="RefSeq" id="WP_126618404.1">
    <property type="nucleotide sequence ID" value="NZ_JBHUCY010000019.1"/>
</dbReference>
<name>A0A3S0JFW0_9PROT</name>
<comment type="caution">
    <text evidence="1">The sequence shown here is derived from an EMBL/GenBank/DDBJ whole genome shotgun (WGS) entry which is preliminary data.</text>
</comment>
<dbReference type="Pfam" id="PF08798">
    <property type="entry name" value="CRISPR_assoc"/>
    <property type="match status" value="1"/>
</dbReference>
<gene>
    <name evidence="1" type="ORF">EJ903_19000</name>
</gene>
<dbReference type="AlphaFoldDB" id="A0A3S0JFW0"/>
<dbReference type="OrthoDB" id="9795689at2"/>
<sequence length="252" mass="26920">MTEQSLFMLQLPLDGRRVTAFALAHGLDGDIRDGDGGYAAHALLAALFGPQAPKPFVLQPRPQTPGAVDLLAYSPVPLAALKAQADLTAPPLAHAAVDWAAAADKVMPIHLPTGLALGFRVRVCPTVRLARGARNKSPGSEVDAFLAALDRSSDPTPGLLDRQAIYRDWLLAHLPGAAVLDLRLDSLRQISLTRRAAAVGDTRPLRSVRKPDALFTGRLQVADSAQFIDTLTRGVGRHRAFGFGMLLLQPAR</sequence>
<evidence type="ECO:0000313" key="1">
    <source>
        <dbReference type="EMBL" id="RTR17057.1"/>
    </source>
</evidence>
<accession>A0A3S0JFW0</accession>
<dbReference type="Proteomes" id="UP000277007">
    <property type="component" value="Unassembled WGS sequence"/>
</dbReference>
<dbReference type="SMART" id="SM01101">
    <property type="entry name" value="CRISPR_assoc"/>
    <property type="match status" value="1"/>
</dbReference>
<organism evidence="1 2">
    <name type="scientific">Azospirillum griseum</name>
    <dbReference type="NCBI Taxonomy" id="2496639"/>
    <lineage>
        <taxon>Bacteria</taxon>
        <taxon>Pseudomonadati</taxon>
        <taxon>Pseudomonadota</taxon>
        <taxon>Alphaproteobacteria</taxon>
        <taxon>Rhodospirillales</taxon>
        <taxon>Azospirillaceae</taxon>
        <taxon>Azospirillum</taxon>
    </lineage>
</organism>
<dbReference type="InterPro" id="IPR010179">
    <property type="entry name" value="CRISPR-assoc_prot_Cse3"/>
</dbReference>
<dbReference type="Gene3D" id="3.30.70.1210">
    <property type="entry name" value="Crispr-associated protein, domain 2"/>
    <property type="match status" value="1"/>
</dbReference>
<evidence type="ECO:0000313" key="2">
    <source>
        <dbReference type="Proteomes" id="UP000277007"/>
    </source>
</evidence>